<dbReference type="EMBL" id="BSNZ01000022">
    <property type="protein sequence ID" value="GLQ85723.1"/>
    <property type="molecule type" value="Genomic_DNA"/>
</dbReference>
<evidence type="ECO:0000313" key="2">
    <source>
        <dbReference type="Proteomes" id="UP001156708"/>
    </source>
</evidence>
<accession>A0AA37SJ79</accession>
<comment type="caution">
    <text evidence="1">The sequence shown here is derived from an EMBL/GenBank/DDBJ whole genome shotgun (WGS) entry which is preliminary data.</text>
</comment>
<keyword evidence="2" id="KW-1185">Reference proteome</keyword>
<reference evidence="2" key="1">
    <citation type="journal article" date="2019" name="Int. J. Syst. Evol. Microbiol.">
        <title>The Global Catalogue of Microorganisms (GCM) 10K type strain sequencing project: providing services to taxonomists for standard genome sequencing and annotation.</title>
        <authorList>
            <consortium name="The Broad Institute Genomics Platform"/>
            <consortium name="The Broad Institute Genome Sequencing Center for Infectious Disease"/>
            <person name="Wu L."/>
            <person name="Ma J."/>
        </authorList>
    </citation>
    <scope>NUCLEOTIDE SEQUENCE [LARGE SCALE GENOMIC DNA]</scope>
    <source>
        <strain evidence="2">NBRC 12467</strain>
    </source>
</reference>
<protein>
    <submittedName>
        <fullName evidence="1">Uncharacterized protein</fullName>
    </submittedName>
</protein>
<dbReference type="AlphaFoldDB" id="A0AA37SJ79"/>
<name>A0AA37SJ79_9PROT</name>
<dbReference type="Proteomes" id="UP001156708">
    <property type="component" value="Unassembled WGS sequence"/>
</dbReference>
<gene>
    <name evidence="1" type="ORF">GCM10007872_26330</name>
</gene>
<sequence>MLCQLISIKEIEKPFMRQEALRGRFLSHLQNSSPILLFQRSKACEHLLSLSEKSGVAKEDAYDASRKKDYCAPYINPAPLSISTSAQNADEKAQVTP</sequence>
<proteinExistence type="predicted"/>
<evidence type="ECO:0000313" key="1">
    <source>
        <dbReference type="EMBL" id="GLQ85723.1"/>
    </source>
</evidence>
<organism evidence="1 2">
    <name type="scientific">Gluconobacter sphaericus NBRC 12467</name>
    <dbReference type="NCBI Taxonomy" id="1307951"/>
    <lineage>
        <taxon>Bacteria</taxon>
        <taxon>Pseudomonadati</taxon>
        <taxon>Pseudomonadota</taxon>
        <taxon>Alphaproteobacteria</taxon>
        <taxon>Acetobacterales</taxon>
        <taxon>Acetobacteraceae</taxon>
        <taxon>Gluconobacter</taxon>
    </lineage>
</organism>